<comment type="caution">
    <text evidence="2">The sequence shown here is derived from an EMBL/GenBank/DDBJ whole genome shotgun (WGS) entry which is preliminary data.</text>
</comment>
<keyword evidence="2" id="KW-0762">Sugar transport</keyword>
<reference evidence="2 3" key="1">
    <citation type="submission" date="2018-03" db="EMBL/GenBank/DDBJ databases">
        <title>Genomic Encyclopedia of Archaeal and Bacterial Type Strains, Phase II (KMG-II): from individual species to whole genera.</title>
        <authorList>
            <person name="Goeker M."/>
        </authorList>
    </citation>
    <scope>NUCLEOTIDE SEQUENCE [LARGE SCALE GENOMIC DNA]</scope>
    <source>
        <strain evidence="2 3">DSM 45601</strain>
    </source>
</reference>
<dbReference type="PANTHER" id="PTHR43649">
    <property type="entry name" value="ARABINOSE-BINDING PROTEIN-RELATED"/>
    <property type="match status" value="1"/>
</dbReference>
<dbReference type="RefSeq" id="WP_106240352.1">
    <property type="nucleotide sequence ID" value="NZ_PVZC01000001.1"/>
</dbReference>
<dbReference type="AlphaFoldDB" id="A0A2T0QF72"/>
<dbReference type="PROSITE" id="PS51318">
    <property type="entry name" value="TAT"/>
    <property type="match status" value="1"/>
</dbReference>
<gene>
    <name evidence="2" type="ORF">CLV72_1011170</name>
</gene>
<organism evidence="2 3">
    <name type="scientific">Allonocardiopsis opalescens</name>
    <dbReference type="NCBI Taxonomy" id="1144618"/>
    <lineage>
        <taxon>Bacteria</taxon>
        <taxon>Bacillati</taxon>
        <taxon>Actinomycetota</taxon>
        <taxon>Actinomycetes</taxon>
        <taxon>Streptosporangiales</taxon>
        <taxon>Allonocardiopsis</taxon>
    </lineage>
</organism>
<dbReference type="InterPro" id="IPR006059">
    <property type="entry name" value="SBP"/>
</dbReference>
<feature type="region of interest" description="Disordered" evidence="1">
    <location>
        <begin position="1"/>
        <end position="20"/>
    </location>
</feature>
<keyword evidence="2" id="KW-0813">Transport</keyword>
<dbReference type="SUPFAM" id="SSF53850">
    <property type="entry name" value="Periplasmic binding protein-like II"/>
    <property type="match status" value="1"/>
</dbReference>
<protein>
    <submittedName>
        <fullName evidence="2">Multiple sugar transport system substrate-binding protein/arabinosaccharide transport system substrate-binding protein</fullName>
    </submittedName>
</protein>
<evidence type="ECO:0000313" key="3">
    <source>
        <dbReference type="Proteomes" id="UP000237846"/>
    </source>
</evidence>
<sequence length="456" mass="48587">MSTRSATPATGRAPAGERPLPTRRAFLAGLGAVGALALAGCGARSATQVTSGAVELGLWTHDPGYVTAFQNAAASDALMRGSAFAPRIAPVSANGGDLVTRTITQAVAGNEGPDLLGIIISEFPRVMKSQMAENLFVDLGGLVTDIDDEVLRTAPYTRDGTVYALESDASISVFFYREDEFARLGIDPGMETWDEYLEAGAMAFERTGQAIGSVSNGDNTSIFNSYLQFLLQRGGSPFSETGELTIDTDESVEVLEFIRRGVDSGSLMVIGDPYGAAAASALQSGTLIATVMPSWYNLYGLQANAPDQAGRWRMRTIPRFGAGGHIASNLGGTGFAIGLDSPRAEAALDLLRRTYLTKEGQLLRYQAGGYLPTLASLYEDPDFVGIEDEFLGGQRVFDVFREAARDIPVFYQSETMQQLSAAMGAPLLDVYSGRMNAAQAIRATTEGYLQQTRQAV</sequence>
<dbReference type="Proteomes" id="UP000237846">
    <property type="component" value="Unassembled WGS sequence"/>
</dbReference>
<dbReference type="Pfam" id="PF13416">
    <property type="entry name" value="SBP_bac_8"/>
    <property type="match status" value="1"/>
</dbReference>
<accession>A0A2T0QF72</accession>
<evidence type="ECO:0000313" key="2">
    <source>
        <dbReference type="EMBL" id="PRY02568.1"/>
    </source>
</evidence>
<keyword evidence="3" id="KW-1185">Reference proteome</keyword>
<dbReference type="OrthoDB" id="2515046at2"/>
<dbReference type="InterPro" id="IPR050490">
    <property type="entry name" value="Bact_solute-bd_prot1"/>
</dbReference>
<proteinExistence type="predicted"/>
<dbReference type="InterPro" id="IPR006311">
    <property type="entry name" value="TAT_signal"/>
</dbReference>
<dbReference type="EMBL" id="PVZC01000001">
    <property type="protein sequence ID" value="PRY02568.1"/>
    <property type="molecule type" value="Genomic_DNA"/>
</dbReference>
<dbReference type="PANTHER" id="PTHR43649:SF12">
    <property type="entry name" value="DIACETYLCHITOBIOSE BINDING PROTEIN DASA"/>
    <property type="match status" value="1"/>
</dbReference>
<dbReference type="Gene3D" id="3.40.190.10">
    <property type="entry name" value="Periplasmic binding protein-like II"/>
    <property type="match status" value="1"/>
</dbReference>
<name>A0A2T0QF72_9ACTN</name>
<evidence type="ECO:0000256" key="1">
    <source>
        <dbReference type="SAM" id="MobiDB-lite"/>
    </source>
</evidence>